<dbReference type="EMBL" id="LGRX02000998">
    <property type="protein sequence ID" value="KAK3287122.1"/>
    <property type="molecule type" value="Genomic_DNA"/>
</dbReference>
<name>A0AAE0GZB9_9CHLO</name>
<protein>
    <submittedName>
        <fullName evidence="1">Uncharacterized protein</fullName>
    </submittedName>
</protein>
<dbReference type="Proteomes" id="UP001190700">
    <property type="component" value="Unassembled WGS sequence"/>
</dbReference>
<keyword evidence="2" id="KW-1185">Reference proteome</keyword>
<reference evidence="1 2" key="1">
    <citation type="journal article" date="2015" name="Genome Biol. Evol.">
        <title>Comparative Genomics of a Bacterivorous Green Alga Reveals Evolutionary Causalities and Consequences of Phago-Mixotrophic Mode of Nutrition.</title>
        <authorList>
            <person name="Burns J.A."/>
            <person name="Paasch A."/>
            <person name="Narechania A."/>
            <person name="Kim E."/>
        </authorList>
    </citation>
    <scope>NUCLEOTIDE SEQUENCE [LARGE SCALE GENOMIC DNA]</scope>
    <source>
        <strain evidence="1 2">PLY_AMNH</strain>
    </source>
</reference>
<evidence type="ECO:0000313" key="1">
    <source>
        <dbReference type="EMBL" id="KAK3287122.1"/>
    </source>
</evidence>
<accession>A0AAE0GZB9</accession>
<proteinExistence type="predicted"/>
<organism evidence="1 2">
    <name type="scientific">Cymbomonas tetramitiformis</name>
    <dbReference type="NCBI Taxonomy" id="36881"/>
    <lineage>
        <taxon>Eukaryota</taxon>
        <taxon>Viridiplantae</taxon>
        <taxon>Chlorophyta</taxon>
        <taxon>Pyramimonadophyceae</taxon>
        <taxon>Pyramimonadales</taxon>
        <taxon>Pyramimonadaceae</taxon>
        <taxon>Cymbomonas</taxon>
    </lineage>
</organism>
<gene>
    <name evidence="1" type="ORF">CYMTET_5351</name>
</gene>
<evidence type="ECO:0000313" key="2">
    <source>
        <dbReference type="Proteomes" id="UP001190700"/>
    </source>
</evidence>
<comment type="caution">
    <text evidence="1">The sequence shown here is derived from an EMBL/GenBank/DDBJ whole genome shotgun (WGS) entry which is preliminary data.</text>
</comment>
<sequence>MPLQREERGGNGRVQYCMPADGEGADEAMRTLALCQIFQVAADDGSDAFAAAVAEYGGPAVLTGGESDDIDVSAYGFTVAGSSSGVSLVEGEGVIGRRAPVDAPSANAVASGVPQQVVPPAGGASAGGALTTGGYMAHVHPATEEFPGGMEMIPVRHYAPAMTLDPLISVVS</sequence>
<dbReference type="AlphaFoldDB" id="A0AAE0GZB9"/>